<comment type="caution">
    <text evidence="3">The sequence shown here is derived from an EMBL/GenBank/DDBJ whole genome shotgun (WGS) entry which is preliminary data.</text>
</comment>
<evidence type="ECO:0000313" key="4">
    <source>
        <dbReference type="Proteomes" id="UP000827092"/>
    </source>
</evidence>
<gene>
    <name evidence="3" type="ORF">JTE90_021439</name>
</gene>
<dbReference type="Pfam" id="PF12530">
    <property type="entry name" value="DUF3730"/>
    <property type="match status" value="1"/>
</dbReference>
<dbReference type="InterPro" id="IPR045163">
    <property type="entry name" value="Focadhesin/RST1"/>
</dbReference>
<dbReference type="PANTHER" id="PTHR16212:SF4">
    <property type="entry name" value="FOCADHESIN"/>
    <property type="match status" value="1"/>
</dbReference>
<protein>
    <recommendedName>
        <fullName evidence="5">Focadhesin</fullName>
    </recommendedName>
</protein>
<organism evidence="3 4">
    <name type="scientific">Oedothorax gibbosus</name>
    <dbReference type="NCBI Taxonomy" id="931172"/>
    <lineage>
        <taxon>Eukaryota</taxon>
        <taxon>Metazoa</taxon>
        <taxon>Ecdysozoa</taxon>
        <taxon>Arthropoda</taxon>
        <taxon>Chelicerata</taxon>
        <taxon>Arachnida</taxon>
        <taxon>Araneae</taxon>
        <taxon>Araneomorphae</taxon>
        <taxon>Entelegynae</taxon>
        <taxon>Araneoidea</taxon>
        <taxon>Linyphiidae</taxon>
        <taxon>Erigoninae</taxon>
        <taxon>Oedothorax</taxon>
    </lineage>
</organism>
<dbReference type="Pfam" id="PF11229">
    <property type="entry name" value="Focadhesin"/>
    <property type="match status" value="1"/>
</dbReference>
<dbReference type="EMBL" id="JAFNEN010000010">
    <property type="protein sequence ID" value="KAG8200975.1"/>
    <property type="molecule type" value="Genomic_DNA"/>
</dbReference>
<proteinExistence type="predicted"/>
<accession>A0AAV6VY53</accession>
<evidence type="ECO:0000313" key="3">
    <source>
        <dbReference type="EMBL" id="KAG8200975.1"/>
    </source>
</evidence>
<evidence type="ECO:0000259" key="1">
    <source>
        <dbReference type="Pfam" id="PF11229"/>
    </source>
</evidence>
<reference evidence="3 4" key="1">
    <citation type="journal article" date="2022" name="Nat. Ecol. Evol.">
        <title>A masculinizing supergene underlies an exaggerated male reproductive morph in a spider.</title>
        <authorList>
            <person name="Hendrickx F."/>
            <person name="De Corte Z."/>
            <person name="Sonet G."/>
            <person name="Van Belleghem S.M."/>
            <person name="Kostlbacher S."/>
            <person name="Vangestel C."/>
        </authorList>
    </citation>
    <scope>NUCLEOTIDE SEQUENCE [LARGE SCALE GENOMIC DNA]</scope>
    <source>
        <strain evidence="3">W744_W776</strain>
    </source>
</reference>
<dbReference type="InterPro" id="IPR021392">
    <property type="entry name" value="Focadhesin_C"/>
</dbReference>
<name>A0AAV6VY53_9ARAC</name>
<dbReference type="InterPro" id="IPR022542">
    <property type="entry name" value="FOCAD/RST1_DUF3730"/>
</dbReference>
<evidence type="ECO:0008006" key="5">
    <source>
        <dbReference type="Google" id="ProtNLM"/>
    </source>
</evidence>
<dbReference type="GO" id="GO:0060147">
    <property type="term" value="P:regulation of post-transcriptional gene silencing"/>
    <property type="evidence" value="ECO:0007669"/>
    <property type="project" value="InterPro"/>
</dbReference>
<sequence>MEDLKQRLKFDDITVRSRCLQKLVQAVKRKSRGEIITSYSTQIPELNLIWETCESESSSTSNLAVRGIIYLVTNHYLDVKHAQTKLLSSLSTASNVYGVVKGITRLLIHQSIHATERNNSFNYSLYQPKHPLISVLEMNADYLPLVLESIADTVSEDNLKGFQVMEPVICYILSNPVCKKDCSRVLLLETLIEIVKTEPKTAFYILKCIPFLQVDDYHQIIEASNFILKAKKAFSSLQCDESDRIYISELLLLSSLSLSEKSLLSGHDPTRLLDVAIDAASNLSKVNYASLTVNVCLVLVAIILKRSSGAIIDKYVILASILLDFKDISPTVASFLAVSAIQLMPERSVISFDETPNTNLSQLLVKLETIFLVNRISASSSSENASSSADLSNNDIYIEAFTTSIESALQFTRFALKLDKSSVEFHIEWLEAVRDIVKKCSKENLEVVFSLVAGLFLMSPQDVDALSYYLETLEAILMKNTFLSTNTFALLLYKQNIVKSPESKFLFLEFLPKSATDKYAIPPVLSMLNMMSKHAGLKAQSIQLMLQLWKRNDRCFSYLHKLLLESNKGFKNELGMNDVLVSQAAAIREICLIAPEKHGTEFLGMLSKIFNESNDDNSAPAACLALDGVINLCKSEITDLRSTWKILGPNLNKDKRTLVTCRMYKLLSLVPELQVKSPEYDKFMNEIVSNTWKRISSGYMPPEALSAAYRALSKFPLECHLLKQLPLPAKAHLQLPASMKATPFEMSKLPEDVLTHIPGHCFIDLLISLNDDTVIEGYTELLNSLIKQEVLNLPRSVYSQRKHMQKRQNSYEILSKVPGFLCMQIDAGKSPTLQKDLAAGVLFCFEPPVEYGKDGEPLKRSLACQYRFYEQVLRTLLNEVNIDTTEWQRCILLPWAWGGFMERAFIGCEESRRAELELQRNLGHNDVSPEEFEAQRKCAWLWVRDRLFSIIQTNVKNAPTSHANAIFAVSGLIHACNKFYTSLDDNSKTASDDNNNFIKHQILVEEYTETILCSMFPDYKKTGTVHSWLLTHLSRLNSSSCSLIRGCSFASLCHLVPILVGSRSDEIPHLLKTLMDHLNHNSPVMSFYCGLGLGLFVRSLCDMGYPDTGVTQLALILKTAKEISKMCCAEESPSPSALIGLTIILTSLSNLADEECKDWVSTTSNIFLEKLKNEDNLSMIFEMLSICVSAMMISAADGSCTSVDSILNLSSWFSEKQDKLPQCSGVSVSSGMLVEALERYGHSSGFESKQDLQKKWFSIITSKEKPTLQKIAALNGLTSLYSCGRGLLQPKHKEKDVNKSAINDLISIMFQTLNASKDTGMQKICSWEVGRLYAVNSFQEESDVTVPSNYSYLGDQSILKPLVKLLLSNQCPEESKSDPAHITACLTALGGAFERPMPPLNWVTLLTPHLQQNDDSILNEKALNIAVNQAKGSPYATNLLSSYCCPPLFHTLPGASREFLLKNIPDLTPVLPPQKLKIFLKIVLSFIIKQESGFQKFGHIVMEGIQKAFTQPVLKPQTLGVLQEMFITLCAHFKKNWNLLNKHLKWISDILQYLPEKSIEILLVVSSNTEDIAARTLISCYLVRTGKKQLSSLRNYIDEGKHATSEEKGEMYAAVYQCFLTGGLVKDSEVNQPEKCISWLLQTVGWIKLLNDTTSQYQIISTSETFLFLTDVCLATIIGCSGLECSYNMLPLNSINHQTLLENLPRAISRLSTKEGWENATEEIISFLRLLLESPFVKENDRYFVKLSLCALRNTQAFKNLEVWTNVISCIYK</sequence>
<dbReference type="SUPFAM" id="SSF48371">
    <property type="entry name" value="ARM repeat"/>
    <property type="match status" value="1"/>
</dbReference>
<feature type="domain" description="Focadhesin C-terminal" evidence="1">
    <location>
        <begin position="1221"/>
        <end position="1679"/>
    </location>
</feature>
<evidence type="ECO:0000259" key="2">
    <source>
        <dbReference type="Pfam" id="PF12530"/>
    </source>
</evidence>
<dbReference type="PANTHER" id="PTHR16212">
    <property type="entry name" value="FOCADHESIN FAMILY MEMBER"/>
    <property type="match status" value="1"/>
</dbReference>
<dbReference type="InterPro" id="IPR016024">
    <property type="entry name" value="ARM-type_fold"/>
</dbReference>
<keyword evidence="4" id="KW-1185">Reference proteome</keyword>
<feature type="domain" description="DUF3730" evidence="2">
    <location>
        <begin position="489"/>
        <end position="712"/>
    </location>
</feature>
<dbReference type="Proteomes" id="UP000827092">
    <property type="component" value="Unassembled WGS sequence"/>
</dbReference>